<keyword evidence="1" id="KW-0472">Membrane</keyword>
<keyword evidence="1" id="KW-1133">Transmembrane helix</keyword>
<evidence type="ECO:0000256" key="1">
    <source>
        <dbReference type="SAM" id="Phobius"/>
    </source>
</evidence>
<dbReference type="Proteomes" id="UP000199017">
    <property type="component" value="Unassembled WGS sequence"/>
</dbReference>
<organism evidence="2 3">
    <name type="scientific">Alteribacillus bidgolensis</name>
    <dbReference type="NCBI Taxonomy" id="930129"/>
    <lineage>
        <taxon>Bacteria</taxon>
        <taxon>Bacillati</taxon>
        <taxon>Bacillota</taxon>
        <taxon>Bacilli</taxon>
        <taxon>Bacillales</taxon>
        <taxon>Bacillaceae</taxon>
        <taxon>Alteribacillus</taxon>
    </lineage>
</organism>
<dbReference type="AlphaFoldDB" id="A0A1G8E3T1"/>
<accession>A0A1G8E3T1</accession>
<protein>
    <submittedName>
        <fullName evidence="2">Uncharacterized protein</fullName>
    </submittedName>
</protein>
<sequence>MVTWKMYAITFVEILIFLAEKLLRNLYESAGIVYVGDVVWFGLCFFLFCLYSLFSFF</sequence>
<feature type="transmembrane region" description="Helical" evidence="1">
    <location>
        <begin position="32"/>
        <end position="54"/>
    </location>
</feature>
<evidence type="ECO:0000313" key="3">
    <source>
        <dbReference type="Proteomes" id="UP000199017"/>
    </source>
</evidence>
<proteinExistence type="predicted"/>
<reference evidence="2 3" key="1">
    <citation type="submission" date="2016-10" db="EMBL/GenBank/DDBJ databases">
        <authorList>
            <person name="de Groot N.N."/>
        </authorList>
    </citation>
    <scope>NUCLEOTIDE SEQUENCE [LARGE SCALE GENOMIC DNA]</scope>
    <source>
        <strain evidence="3">P4B,CCM 7963,CECT 7998,DSM 25260,IBRC-M 10614,KCTC 13821</strain>
    </source>
</reference>
<gene>
    <name evidence="2" type="ORF">SAMN05216352_10258</name>
</gene>
<keyword evidence="1" id="KW-0812">Transmembrane</keyword>
<dbReference type="EMBL" id="FNDU01000002">
    <property type="protein sequence ID" value="SDH64505.1"/>
    <property type="molecule type" value="Genomic_DNA"/>
</dbReference>
<name>A0A1G8E3T1_9BACI</name>
<keyword evidence="3" id="KW-1185">Reference proteome</keyword>
<evidence type="ECO:0000313" key="2">
    <source>
        <dbReference type="EMBL" id="SDH64505.1"/>
    </source>
</evidence>